<evidence type="ECO:0000313" key="5">
    <source>
        <dbReference type="EMBL" id="CAD6199426.1"/>
    </source>
</evidence>
<dbReference type="Proteomes" id="UP000835052">
    <property type="component" value="Unassembled WGS sequence"/>
</dbReference>
<feature type="region of interest" description="Disordered" evidence="3">
    <location>
        <begin position="53"/>
        <end position="84"/>
    </location>
</feature>
<protein>
    <recommendedName>
        <fullName evidence="4">SH3 domain-containing protein</fullName>
    </recommendedName>
</protein>
<dbReference type="OrthoDB" id="6250593at2759"/>
<accession>A0A8S1HZZ0</accession>
<sequence length="228" mass="25557">MSAARRRASLDRISCLLDVELKRIYARGTADVMAANCRQLGLPMTILTLPLTGEDNSLPPPSASQSSHYAASSRGSDEYEDYDKASTARRHVRLLYDFDPKHEDEIPIRAGQCVLVEDRIGDDWLVGHVISDPNFSESQVVPGSTPATGRFPTTYCCLPLFFPFRQRRMESEPDGIIPNFRGPNQHLRNASLAEDLRPSDAKLYSTISVPKSLLEYCNRTETHYRPAN</sequence>
<dbReference type="EMBL" id="CAJGYM010000175">
    <property type="protein sequence ID" value="CAD6199426.1"/>
    <property type="molecule type" value="Genomic_DNA"/>
</dbReference>
<gene>
    <name evidence="5" type="ORF">CAUJ_LOCUS15329</name>
</gene>
<evidence type="ECO:0000313" key="6">
    <source>
        <dbReference type="Proteomes" id="UP000835052"/>
    </source>
</evidence>
<reference evidence="5" key="1">
    <citation type="submission" date="2020-10" db="EMBL/GenBank/DDBJ databases">
        <authorList>
            <person name="Kikuchi T."/>
        </authorList>
    </citation>
    <scope>NUCLEOTIDE SEQUENCE</scope>
    <source>
        <strain evidence="5">NKZ352</strain>
    </source>
</reference>
<dbReference type="CDD" id="cd00174">
    <property type="entry name" value="SH3"/>
    <property type="match status" value="1"/>
</dbReference>
<evidence type="ECO:0000256" key="2">
    <source>
        <dbReference type="PROSITE-ProRule" id="PRU00192"/>
    </source>
</evidence>
<dbReference type="Gene3D" id="2.30.30.40">
    <property type="entry name" value="SH3 Domains"/>
    <property type="match status" value="1"/>
</dbReference>
<dbReference type="SMART" id="SM00326">
    <property type="entry name" value="SH3"/>
    <property type="match status" value="1"/>
</dbReference>
<organism evidence="5 6">
    <name type="scientific">Caenorhabditis auriculariae</name>
    <dbReference type="NCBI Taxonomy" id="2777116"/>
    <lineage>
        <taxon>Eukaryota</taxon>
        <taxon>Metazoa</taxon>
        <taxon>Ecdysozoa</taxon>
        <taxon>Nematoda</taxon>
        <taxon>Chromadorea</taxon>
        <taxon>Rhabditida</taxon>
        <taxon>Rhabditina</taxon>
        <taxon>Rhabditomorpha</taxon>
        <taxon>Rhabditoidea</taxon>
        <taxon>Rhabditidae</taxon>
        <taxon>Peloderinae</taxon>
        <taxon>Caenorhabditis</taxon>
    </lineage>
</organism>
<dbReference type="InterPro" id="IPR036028">
    <property type="entry name" value="SH3-like_dom_sf"/>
</dbReference>
<evidence type="ECO:0000259" key="4">
    <source>
        <dbReference type="PROSITE" id="PS50002"/>
    </source>
</evidence>
<proteinExistence type="predicted"/>
<feature type="domain" description="SH3" evidence="4">
    <location>
        <begin position="87"/>
        <end position="161"/>
    </location>
</feature>
<keyword evidence="6" id="KW-1185">Reference proteome</keyword>
<feature type="compositionally biased region" description="Low complexity" evidence="3">
    <location>
        <begin position="63"/>
        <end position="74"/>
    </location>
</feature>
<keyword evidence="1 2" id="KW-0728">SH3 domain</keyword>
<evidence type="ECO:0000256" key="1">
    <source>
        <dbReference type="ARBA" id="ARBA00022443"/>
    </source>
</evidence>
<name>A0A8S1HZZ0_9PELO</name>
<evidence type="ECO:0000256" key="3">
    <source>
        <dbReference type="SAM" id="MobiDB-lite"/>
    </source>
</evidence>
<comment type="caution">
    <text evidence="5">The sequence shown here is derived from an EMBL/GenBank/DDBJ whole genome shotgun (WGS) entry which is preliminary data.</text>
</comment>
<dbReference type="InterPro" id="IPR001452">
    <property type="entry name" value="SH3_domain"/>
</dbReference>
<dbReference type="SUPFAM" id="SSF50044">
    <property type="entry name" value="SH3-domain"/>
    <property type="match status" value="1"/>
</dbReference>
<dbReference type="PROSITE" id="PS50002">
    <property type="entry name" value="SH3"/>
    <property type="match status" value="1"/>
</dbReference>
<dbReference type="AlphaFoldDB" id="A0A8S1HZZ0"/>